<accession>A0A5S3PNN3</accession>
<reference evidence="2 3" key="1">
    <citation type="submission" date="2019-05" db="EMBL/GenBank/DDBJ databases">
        <authorList>
            <person name="Zhang J.-Y."/>
            <person name="Feg X."/>
            <person name="Du Z.-J."/>
        </authorList>
    </citation>
    <scope>NUCLEOTIDE SEQUENCE [LARGE SCALE GENOMIC DNA]</scope>
    <source>
        <strain evidence="2 3">RZ26</strain>
    </source>
</reference>
<dbReference type="RefSeq" id="WP_138658839.1">
    <property type="nucleotide sequence ID" value="NZ_VATY01000003.1"/>
</dbReference>
<organism evidence="2 3">
    <name type="scientific">Maribacter algarum</name>
    <name type="common">ex Zhang et al. 2020</name>
    <dbReference type="NCBI Taxonomy" id="2578118"/>
    <lineage>
        <taxon>Bacteria</taxon>
        <taxon>Pseudomonadati</taxon>
        <taxon>Bacteroidota</taxon>
        <taxon>Flavobacteriia</taxon>
        <taxon>Flavobacteriales</taxon>
        <taxon>Flavobacteriaceae</taxon>
        <taxon>Maribacter</taxon>
    </lineage>
</organism>
<evidence type="ECO:0000313" key="3">
    <source>
        <dbReference type="Proteomes" id="UP000310314"/>
    </source>
</evidence>
<proteinExistence type="predicted"/>
<dbReference type="OrthoDB" id="1160682at2"/>
<name>A0A5S3PNN3_9FLAO</name>
<dbReference type="EMBL" id="VATY01000003">
    <property type="protein sequence ID" value="TMM55971.1"/>
    <property type="molecule type" value="Genomic_DNA"/>
</dbReference>
<dbReference type="AlphaFoldDB" id="A0A5S3PNN3"/>
<sequence length="193" mass="22531">MKRAFLLLLFFLFSAVIYSQSLLQAATKNRSNLVAKEPVKIYLDNYKFKAREFYGYLGFLETDFSKNDTTELKELITKAMDSEPDLTKWTEKEIPNKILVEPDKFVKPKIGLEKIKWTTKEEKKAIIKEIRKYNRMKVMWPSFPLYLSRPVYSKSGNYALIGLVNGGSTGAVILYKKKDEKWTEVADLKSWVY</sequence>
<protein>
    <submittedName>
        <fullName evidence="2">Uncharacterized protein</fullName>
    </submittedName>
</protein>
<keyword evidence="1" id="KW-0732">Signal</keyword>
<evidence type="ECO:0000256" key="1">
    <source>
        <dbReference type="SAM" id="SignalP"/>
    </source>
</evidence>
<keyword evidence="3" id="KW-1185">Reference proteome</keyword>
<gene>
    <name evidence="2" type="ORF">FEE95_15115</name>
</gene>
<dbReference type="Proteomes" id="UP000310314">
    <property type="component" value="Unassembled WGS sequence"/>
</dbReference>
<comment type="caution">
    <text evidence="2">The sequence shown here is derived from an EMBL/GenBank/DDBJ whole genome shotgun (WGS) entry which is preliminary data.</text>
</comment>
<evidence type="ECO:0000313" key="2">
    <source>
        <dbReference type="EMBL" id="TMM55971.1"/>
    </source>
</evidence>
<feature type="signal peptide" evidence="1">
    <location>
        <begin position="1"/>
        <end position="19"/>
    </location>
</feature>
<feature type="chain" id="PRO_5024438335" evidence="1">
    <location>
        <begin position="20"/>
        <end position="193"/>
    </location>
</feature>